<dbReference type="SUPFAM" id="SSF53383">
    <property type="entry name" value="PLP-dependent transferases"/>
    <property type="match status" value="1"/>
</dbReference>
<dbReference type="CDD" id="cd00609">
    <property type="entry name" value="AAT_like"/>
    <property type="match status" value="1"/>
</dbReference>
<evidence type="ECO:0000256" key="1">
    <source>
        <dbReference type="ARBA" id="ARBA00001933"/>
    </source>
</evidence>
<comment type="cofactor">
    <cofactor evidence="1">
        <name>pyridoxal 5'-phosphate</name>
        <dbReference type="ChEBI" id="CHEBI:597326"/>
    </cofactor>
</comment>
<dbReference type="GO" id="GO:0030170">
    <property type="term" value="F:pyridoxal phosphate binding"/>
    <property type="evidence" value="ECO:0007669"/>
    <property type="project" value="InterPro"/>
</dbReference>
<evidence type="ECO:0000259" key="6">
    <source>
        <dbReference type="Pfam" id="PF00155"/>
    </source>
</evidence>
<dbReference type="InterPro" id="IPR015424">
    <property type="entry name" value="PyrdxlP-dep_Trfase"/>
</dbReference>
<evidence type="ECO:0000256" key="2">
    <source>
        <dbReference type="ARBA" id="ARBA00012224"/>
    </source>
</evidence>
<feature type="domain" description="Aminotransferase class I/classII large" evidence="6">
    <location>
        <begin position="4"/>
        <end position="163"/>
    </location>
</feature>
<dbReference type="InterPro" id="IPR004838">
    <property type="entry name" value="NHTrfase_class1_PyrdxlP-BS"/>
</dbReference>
<dbReference type="Pfam" id="PF00155">
    <property type="entry name" value="Aminotran_1_2"/>
    <property type="match status" value="1"/>
</dbReference>
<dbReference type="Gene3D" id="3.40.640.10">
    <property type="entry name" value="Type I PLP-dependent aspartate aminotransferase-like (Major domain)"/>
    <property type="match status" value="1"/>
</dbReference>
<evidence type="ECO:0000256" key="3">
    <source>
        <dbReference type="ARBA" id="ARBA00022898"/>
    </source>
</evidence>
<proteinExistence type="inferred from homology"/>
<evidence type="ECO:0000256" key="4">
    <source>
        <dbReference type="ARBA" id="ARBA00023239"/>
    </source>
</evidence>
<reference evidence="7" key="1">
    <citation type="submission" date="2019-08" db="EMBL/GenBank/DDBJ databases">
        <authorList>
            <person name="Kucharzyk K."/>
            <person name="Murdoch R.W."/>
            <person name="Higgins S."/>
            <person name="Loffler F."/>
        </authorList>
    </citation>
    <scope>NUCLEOTIDE SEQUENCE</scope>
</reference>
<evidence type="ECO:0000256" key="5">
    <source>
        <dbReference type="ARBA" id="ARBA00037974"/>
    </source>
</evidence>
<dbReference type="AlphaFoldDB" id="A0A645GWR1"/>
<dbReference type="PROSITE" id="PS00105">
    <property type="entry name" value="AA_TRANSFER_CLASS_1"/>
    <property type="match status" value="1"/>
</dbReference>
<sequence length="175" mass="19737">MDQKIVSVYGFSKAFGIAGLRAGILYTHNEEVFQKCIDNSFVMSTAGGITSLSQIAMQTCVEKCYYWTDEFVDYLKTNRDYALTRIAKMPLIHCHKPEATYLLFPNISETKMSSEEFVDYLKDHAKLALVPGTVKFFGPGAEGHVRICFSTSFEILKEGLDRLEMALNDLVKQHG</sequence>
<evidence type="ECO:0000313" key="7">
    <source>
        <dbReference type="EMBL" id="MPN31245.1"/>
    </source>
</evidence>
<keyword evidence="4 7" id="KW-0456">Lyase</keyword>
<comment type="similarity">
    <text evidence="5">Belongs to the class-II pyridoxal-phosphate-dependent aminotransferase family. MalY/PatB cystathionine beta-lyase subfamily.</text>
</comment>
<dbReference type="GO" id="GO:0047804">
    <property type="term" value="F:cysteine-S-conjugate beta-lyase activity"/>
    <property type="evidence" value="ECO:0007669"/>
    <property type="project" value="UniProtKB-EC"/>
</dbReference>
<name>A0A645GWR1_9ZZZZ</name>
<dbReference type="InterPro" id="IPR004839">
    <property type="entry name" value="Aminotransferase_I/II_large"/>
</dbReference>
<comment type="caution">
    <text evidence="7">The sequence shown here is derived from an EMBL/GenBank/DDBJ whole genome shotgun (WGS) entry which is preliminary data.</text>
</comment>
<dbReference type="PANTHER" id="PTHR43525:SF1">
    <property type="entry name" value="PROTEIN MALY"/>
    <property type="match status" value="1"/>
</dbReference>
<dbReference type="EC" id="4.4.1.13" evidence="2"/>
<dbReference type="InterPro" id="IPR051798">
    <property type="entry name" value="Class-II_PLP-Dep_Aminotrans"/>
</dbReference>
<dbReference type="InterPro" id="IPR015421">
    <property type="entry name" value="PyrdxlP-dep_Trfase_major"/>
</dbReference>
<dbReference type="Gene3D" id="3.90.1150.10">
    <property type="entry name" value="Aspartate Aminotransferase, domain 1"/>
    <property type="match status" value="1"/>
</dbReference>
<accession>A0A645GWR1</accession>
<dbReference type="EMBL" id="VSSQ01082710">
    <property type="protein sequence ID" value="MPN31245.1"/>
    <property type="molecule type" value="Genomic_DNA"/>
</dbReference>
<dbReference type="PANTHER" id="PTHR43525">
    <property type="entry name" value="PROTEIN MALY"/>
    <property type="match status" value="1"/>
</dbReference>
<organism evidence="7">
    <name type="scientific">bioreactor metagenome</name>
    <dbReference type="NCBI Taxonomy" id="1076179"/>
    <lineage>
        <taxon>unclassified sequences</taxon>
        <taxon>metagenomes</taxon>
        <taxon>ecological metagenomes</taxon>
    </lineage>
</organism>
<protein>
    <recommendedName>
        <fullName evidence="2">cysteine-S-conjugate beta-lyase</fullName>
        <ecNumber evidence="2">4.4.1.13</ecNumber>
    </recommendedName>
</protein>
<dbReference type="InterPro" id="IPR015422">
    <property type="entry name" value="PyrdxlP-dep_Trfase_small"/>
</dbReference>
<keyword evidence="3" id="KW-0663">Pyridoxal phosphate</keyword>
<gene>
    <name evidence="7" type="primary">patB_47</name>
    <name evidence="7" type="ORF">SDC9_178719</name>
</gene>